<protein>
    <submittedName>
        <fullName evidence="1">Uncharacterized protein</fullName>
    </submittedName>
</protein>
<gene>
    <name evidence="1" type="ORF">F3K97_06295</name>
</gene>
<dbReference type="Proteomes" id="UP000464884">
    <property type="component" value="Chromosome"/>
</dbReference>
<evidence type="ECO:0000313" key="1">
    <source>
        <dbReference type="EMBL" id="QHB62909.1"/>
    </source>
</evidence>
<proteinExistence type="predicted"/>
<dbReference type="AlphaFoldDB" id="A0A6I6R0K5"/>
<dbReference type="EMBL" id="CP047129">
    <property type="protein sequence ID" value="QHB62909.1"/>
    <property type="molecule type" value="Genomic_DNA"/>
</dbReference>
<reference evidence="1 2" key="1">
    <citation type="submission" date="2019-12" db="EMBL/GenBank/DDBJ databases">
        <title>Draft Genome Sequence of Bifidobacterium adolescentis ZJ2.</title>
        <authorList>
            <person name="Jin Z."/>
        </authorList>
    </citation>
    <scope>NUCLEOTIDE SEQUENCE [LARGE SCALE GENOMIC DNA]</scope>
    <source>
        <strain evidence="1 2">ZJ2</strain>
    </source>
</reference>
<dbReference type="RefSeq" id="WP_117762532.1">
    <property type="nucleotide sequence ID" value="NZ_CP047129.1"/>
</dbReference>
<name>A0A6I6R0K5_BIFAD</name>
<organism evidence="1 2">
    <name type="scientific">Bifidobacterium adolescentis</name>
    <dbReference type="NCBI Taxonomy" id="1680"/>
    <lineage>
        <taxon>Bacteria</taxon>
        <taxon>Bacillati</taxon>
        <taxon>Actinomycetota</taxon>
        <taxon>Actinomycetes</taxon>
        <taxon>Bifidobacteriales</taxon>
        <taxon>Bifidobacteriaceae</taxon>
        <taxon>Bifidobacterium</taxon>
    </lineage>
</organism>
<evidence type="ECO:0000313" key="2">
    <source>
        <dbReference type="Proteomes" id="UP000464884"/>
    </source>
</evidence>
<sequence>MAELKTTTRYLDATLLEHSLLRNARLRTPYGMQEGVPAYTTETEGMMLHDLTLALADRACRTGISWNTDPTPIFRDGDTEIGVVLERDRPNDHYSHLDAQAYLHDADGPWCFARFNLTEPGDIPSNVTGTDDLASRIADRLHHPQFPKAGTYGPTPGRMSDWYHGIERRFADMSEENLRTRAIEPDEEAYHICTGVYVTAEQFASLLPSPMLANRFVMMSFDHNADQASLHWNDWDYWSDEAAETAVADGDEDGCYWTGCMWDEDDYPDRLDGTVAEETAEASAKTKG</sequence>
<accession>A0A6I6R0K5</accession>